<dbReference type="EMBL" id="JBGQPK010000021">
    <property type="protein sequence ID" value="MFL2029299.1"/>
    <property type="molecule type" value="Genomic_DNA"/>
</dbReference>
<comment type="similarity">
    <text evidence="1">Belongs to the PemK/MazF family.</text>
</comment>
<accession>A0ABW8UHF3</accession>
<sequence length="118" mass="13476">MAAKTQVIKQGGIYWVTAEPHAGREEDEHALNNDNIRRPVVVVSNNRYNQAKMALVFPITSVQKKSRYLLPIKLKKPSSIILTQILGYDMIARQAEYAGVNIEQEQLDYLRNIVVHML</sequence>
<dbReference type="SUPFAM" id="SSF50118">
    <property type="entry name" value="Cell growth inhibitor/plasmid maintenance toxic component"/>
    <property type="match status" value="1"/>
</dbReference>
<evidence type="ECO:0000313" key="4">
    <source>
        <dbReference type="Proteomes" id="UP001625389"/>
    </source>
</evidence>
<dbReference type="RefSeq" id="WP_407137327.1">
    <property type="nucleotide sequence ID" value="NZ_JBGQPK010000021.1"/>
</dbReference>
<evidence type="ECO:0000256" key="2">
    <source>
        <dbReference type="ARBA" id="ARBA00022649"/>
    </source>
</evidence>
<dbReference type="Proteomes" id="UP001625389">
    <property type="component" value="Unassembled WGS sequence"/>
</dbReference>
<keyword evidence="2" id="KW-1277">Toxin-antitoxin system</keyword>
<proteinExistence type="inferred from homology"/>
<organism evidence="3 4">
    <name type="scientific">Loigolactobacillus zhaoyuanensis</name>
    <dbReference type="NCBI Taxonomy" id="2486017"/>
    <lineage>
        <taxon>Bacteria</taxon>
        <taxon>Bacillati</taxon>
        <taxon>Bacillota</taxon>
        <taxon>Bacilli</taxon>
        <taxon>Lactobacillales</taxon>
        <taxon>Lactobacillaceae</taxon>
        <taxon>Loigolactobacillus</taxon>
    </lineage>
</organism>
<name>A0ABW8UHF3_9LACO</name>
<comment type="caution">
    <text evidence="3">The sequence shown here is derived from an EMBL/GenBank/DDBJ whole genome shotgun (WGS) entry which is preliminary data.</text>
</comment>
<dbReference type="Gene3D" id="2.30.30.110">
    <property type="match status" value="1"/>
</dbReference>
<reference evidence="3 4" key="1">
    <citation type="submission" date="2024-08" db="EMBL/GenBank/DDBJ databases">
        <authorList>
            <person name="Arias E."/>
        </authorList>
    </citation>
    <scope>NUCLEOTIDE SEQUENCE [LARGE SCALE GENOMIC DNA]</scope>
    <source>
        <strain evidence="3 4">FAM 25317</strain>
    </source>
</reference>
<dbReference type="InterPro" id="IPR003477">
    <property type="entry name" value="PemK-like"/>
</dbReference>
<keyword evidence="4" id="KW-1185">Reference proteome</keyword>
<protein>
    <submittedName>
        <fullName evidence="3">Type II toxin-antitoxin system PemK/MazF family toxin</fullName>
    </submittedName>
</protein>
<dbReference type="Pfam" id="PF02452">
    <property type="entry name" value="PemK_toxin"/>
    <property type="match status" value="1"/>
</dbReference>
<evidence type="ECO:0000256" key="1">
    <source>
        <dbReference type="ARBA" id="ARBA00007521"/>
    </source>
</evidence>
<gene>
    <name evidence="3" type="ORF">ACEN34_06670</name>
</gene>
<evidence type="ECO:0000313" key="3">
    <source>
        <dbReference type="EMBL" id="MFL2029299.1"/>
    </source>
</evidence>
<dbReference type="InterPro" id="IPR011067">
    <property type="entry name" value="Plasmid_toxin/cell-grow_inhib"/>
</dbReference>